<gene>
    <name evidence="8" type="ORF">MACK_003484</name>
</gene>
<evidence type="ECO:0000256" key="3">
    <source>
        <dbReference type="ARBA" id="ARBA00023125"/>
    </source>
</evidence>
<dbReference type="Proteomes" id="UP000244811">
    <property type="component" value="Chromosome 2"/>
</dbReference>
<feature type="domain" description="AP2/ERF" evidence="7">
    <location>
        <begin position="52"/>
        <end position="101"/>
    </location>
</feature>
<dbReference type="GO" id="GO:0003677">
    <property type="term" value="F:DNA binding"/>
    <property type="evidence" value="ECO:0007669"/>
    <property type="project" value="UniProtKB-KW"/>
</dbReference>
<keyword evidence="5" id="KW-0539">Nucleus</keyword>
<dbReference type="GO" id="GO:0003700">
    <property type="term" value="F:DNA-binding transcription factor activity"/>
    <property type="evidence" value="ECO:0007669"/>
    <property type="project" value="InterPro"/>
</dbReference>
<dbReference type="Pfam" id="PF00847">
    <property type="entry name" value="AP2"/>
    <property type="match status" value="1"/>
</dbReference>
<sequence>MSLNVSKNSPSDSSRSPGAKSSVKRERRRGSKVVPKDAVLIPNVPQEDYFSDVTGVYYHFKKMEWRTICKDPFKNSKRWQKTFGINKYGFYEAKRLAEMKAHEVSETNQLSKILSRYGPLQDDPNLKTHYFTLLPRSGPRFNISNGDSIFNMSFNDTPPSGKSNELHGSFSRLSETNSNGRYLPGVTPQTYKLNSICYRHPFVTVPNSKVNNNIFANMPSIPYRLVSLTTPNRLKNSDFN</sequence>
<name>A0A976SJ80_THEOR</name>
<dbReference type="EMBL" id="CP056071">
    <property type="protein sequence ID" value="UVC49868.1"/>
    <property type="molecule type" value="Genomic_DNA"/>
</dbReference>
<keyword evidence="3" id="KW-0238">DNA-binding</keyword>
<evidence type="ECO:0000256" key="5">
    <source>
        <dbReference type="ARBA" id="ARBA00023242"/>
    </source>
</evidence>
<keyword evidence="4" id="KW-0804">Transcription</keyword>
<evidence type="ECO:0000313" key="8">
    <source>
        <dbReference type="EMBL" id="UVC49868.1"/>
    </source>
</evidence>
<evidence type="ECO:0000256" key="4">
    <source>
        <dbReference type="ARBA" id="ARBA00023163"/>
    </source>
</evidence>
<evidence type="ECO:0000256" key="1">
    <source>
        <dbReference type="ARBA" id="ARBA00004123"/>
    </source>
</evidence>
<feature type="compositionally biased region" description="Low complexity" evidence="6">
    <location>
        <begin position="1"/>
        <end position="21"/>
    </location>
</feature>
<evidence type="ECO:0000313" key="9">
    <source>
        <dbReference type="Proteomes" id="UP000244811"/>
    </source>
</evidence>
<dbReference type="AlphaFoldDB" id="A0A976SJ80"/>
<dbReference type="Gene3D" id="1.20.5.2050">
    <property type="match status" value="1"/>
</dbReference>
<dbReference type="InterPro" id="IPR001471">
    <property type="entry name" value="AP2/ERF_dom"/>
</dbReference>
<feature type="region of interest" description="Disordered" evidence="6">
    <location>
        <begin position="1"/>
        <end position="34"/>
    </location>
</feature>
<comment type="subcellular location">
    <subcellularLocation>
        <location evidence="1">Nucleus</location>
    </subcellularLocation>
</comment>
<protein>
    <recommendedName>
        <fullName evidence="7">AP2/ERF domain-containing protein</fullName>
    </recommendedName>
</protein>
<evidence type="ECO:0000256" key="2">
    <source>
        <dbReference type="ARBA" id="ARBA00023015"/>
    </source>
</evidence>
<evidence type="ECO:0000256" key="6">
    <source>
        <dbReference type="SAM" id="MobiDB-lite"/>
    </source>
</evidence>
<accession>A0A976SJ80</accession>
<keyword evidence="2" id="KW-0805">Transcription regulation</keyword>
<dbReference type="GO" id="GO:0005634">
    <property type="term" value="C:nucleus"/>
    <property type="evidence" value="ECO:0007669"/>
    <property type="project" value="UniProtKB-SubCell"/>
</dbReference>
<organism evidence="8 9">
    <name type="scientific">Theileria orientalis</name>
    <dbReference type="NCBI Taxonomy" id="68886"/>
    <lineage>
        <taxon>Eukaryota</taxon>
        <taxon>Sar</taxon>
        <taxon>Alveolata</taxon>
        <taxon>Apicomplexa</taxon>
        <taxon>Aconoidasida</taxon>
        <taxon>Piroplasmida</taxon>
        <taxon>Theileriidae</taxon>
        <taxon>Theileria</taxon>
    </lineage>
</organism>
<proteinExistence type="predicted"/>
<reference evidence="8" key="1">
    <citation type="submission" date="2022-07" db="EMBL/GenBank/DDBJ databases">
        <title>Evaluation of T. orientalis genome assembly methods using nanopore sequencing and analysis of variation between genomes.</title>
        <authorList>
            <person name="Yam J."/>
            <person name="Micallef M.L."/>
            <person name="Liu M."/>
            <person name="Djordjevic S.P."/>
            <person name="Bogema D.R."/>
            <person name="Jenkins C."/>
        </authorList>
    </citation>
    <scope>NUCLEOTIDE SEQUENCE</scope>
    <source>
        <strain evidence="8">Goon Nure</strain>
    </source>
</reference>
<evidence type="ECO:0000259" key="7">
    <source>
        <dbReference type="Pfam" id="PF00847"/>
    </source>
</evidence>